<keyword evidence="2" id="KW-1185">Reference proteome</keyword>
<evidence type="ECO:0000313" key="1">
    <source>
        <dbReference type="EMBL" id="KIK06702.1"/>
    </source>
</evidence>
<dbReference type="AlphaFoldDB" id="A0A0C9Y8Y0"/>
<dbReference type="EMBL" id="KN838551">
    <property type="protein sequence ID" value="KIK06702.1"/>
    <property type="molecule type" value="Genomic_DNA"/>
</dbReference>
<gene>
    <name evidence="1" type="ORF">K443DRAFT_88728</name>
</gene>
<dbReference type="Proteomes" id="UP000054477">
    <property type="component" value="Unassembled WGS sequence"/>
</dbReference>
<evidence type="ECO:0000313" key="2">
    <source>
        <dbReference type="Proteomes" id="UP000054477"/>
    </source>
</evidence>
<dbReference type="HOGENOM" id="CLU_2979484_0_0_1"/>
<reference evidence="2" key="2">
    <citation type="submission" date="2015-01" db="EMBL/GenBank/DDBJ databases">
        <title>Evolutionary Origins and Diversification of the Mycorrhizal Mutualists.</title>
        <authorList>
            <consortium name="DOE Joint Genome Institute"/>
            <consortium name="Mycorrhizal Genomics Consortium"/>
            <person name="Kohler A."/>
            <person name="Kuo A."/>
            <person name="Nagy L.G."/>
            <person name="Floudas D."/>
            <person name="Copeland A."/>
            <person name="Barry K.W."/>
            <person name="Cichocki N."/>
            <person name="Veneault-Fourrey C."/>
            <person name="LaButti K."/>
            <person name="Lindquist E.A."/>
            <person name="Lipzen A."/>
            <person name="Lundell T."/>
            <person name="Morin E."/>
            <person name="Murat C."/>
            <person name="Riley R."/>
            <person name="Ohm R."/>
            <person name="Sun H."/>
            <person name="Tunlid A."/>
            <person name="Henrissat B."/>
            <person name="Grigoriev I.V."/>
            <person name="Hibbett D.S."/>
            <person name="Martin F."/>
        </authorList>
    </citation>
    <scope>NUCLEOTIDE SEQUENCE [LARGE SCALE GENOMIC DNA]</scope>
    <source>
        <strain evidence="2">LaAM-08-1</strain>
    </source>
</reference>
<name>A0A0C9Y8Y0_9AGAR</name>
<sequence length="60" mass="7208">MVGRGWTRRRRAGGIWVLPIRSIYFYSRRSGMERWIRNGASALSLKILQRRKRSDRGIFR</sequence>
<protein>
    <submittedName>
        <fullName evidence="1">Uncharacterized protein</fullName>
    </submittedName>
</protein>
<reference evidence="1 2" key="1">
    <citation type="submission" date="2014-04" db="EMBL/GenBank/DDBJ databases">
        <authorList>
            <consortium name="DOE Joint Genome Institute"/>
            <person name="Kuo A."/>
            <person name="Kohler A."/>
            <person name="Nagy L.G."/>
            <person name="Floudas D."/>
            <person name="Copeland A."/>
            <person name="Barry K.W."/>
            <person name="Cichocki N."/>
            <person name="Veneault-Fourrey C."/>
            <person name="LaButti K."/>
            <person name="Lindquist E.A."/>
            <person name="Lipzen A."/>
            <person name="Lundell T."/>
            <person name="Morin E."/>
            <person name="Murat C."/>
            <person name="Sun H."/>
            <person name="Tunlid A."/>
            <person name="Henrissat B."/>
            <person name="Grigoriev I.V."/>
            <person name="Hibbett D.S."/>
            <person name="Martin F."/>
            <person name="Nordberg H.P."/>
            <person name="Cantor M.N."/>
            <person name="Hua S.X."/>
        </authorList>
    </citation>
    <scope>NUCLEOTIDE SEQUENCE [LARGE SCALE GENOMIC DNA]</scope>
    <source>
        <strain evidence="1 2">LaAM-08-1</strain>
    </source>
</reference>
<dbReference type="OrthoDB" id="10357821at2759"/>
<proteinExistence type="predicted"/>
<organism evidence="1 2">
    <name type="scientific">Laccaria amethystina LaAM-08-1</name>
    <dbReference type="NCBI Taxonomy" id="1095629"/>
    <lineage>
        <taxon>Eukaryota</taxon>
        <taxon>Fungi</taxon>
        <taxon>Dikarya</taxon>
        <taxon>Basidiomycota</taxon>
        <taxon>Agaricomycotina</taxon>
        <taxon>Agaricomycetes</taxon>
        <taxon>Agaricomycetidae</taxon>
        <taxon>Agaricales</taxon>
        <taxon>Agaricineae</taxon>
        <taxon>Hydnangiaceae</taxon>
        <taxon>Laccaria</taxon>
    </lineage>
</organism>
<accession>A0A0C9Y8Y0</accession>